<protein>
    <recommendedName>
        <fullName evidence="3">Serpin domain-containing protein</fullName>
    </recommendedName>
</protein>
<organism evidence="1 2">
    <name type="scientific">Actinomadura napierensis</name>
    <dbReference type="NCBI Taxonomy" id="267854"/>
    <lineage>
        <taxon>Bacteria</taxon>
        <taxon>Bacillati</taxon>
        <taxon>Actinomycetota</taxon>
        <taxon>Actinomycetes</taxon>
        <taxon>Streptosporangiales</taxon>
        <taxon>Thermomonosporaceae</taxon>
        <taxon>Actinomadura</taxon>
    </lineage>
</organism>
<comment type="caution">
    <text evidence="1">The sequence shown here is derived from an EMBL/GenBank/DDBJ whole genome shotgun (WGS) entry which is preliminary data.</text>
</comment>
<dbReference type="EMBL" id="BAAAMR010000058">
    <property type="protein sequence ID" value="GAA2152079.1"/>
    <property type="molecule type" value="Genomic_DNA"/>
</dbReference>
<accession>A0ABN3A1M0</accession>
<evidence type="ECO:0000313" key="1">
    <source>
        <dbReference type="EMBL" id="GAA2152079.1"/>
    </source>
</evidence>
<gene>
    <name evidence="1" type="ORF">GCM10009727_57550</name>
</gene>
<sequence>MREHEAEVAVSAEVSCVDPHAVGGVKRQGLRNHHVFNDRTWPFAFFLRPRSRLVPVALNAQVGG</sequence>
<reference evidence="1 2" key="1">
    <citation type="journal article" date="2019" name="Int. J. Syst. Evol. Microbiol.">
        <title>The Global Catalogue of Microorganisms (GCM) 10K type strain sequencing project: providing services to taxonomists for standard genome sequencing and annotation.</title>
        <authorList>
            <consortium name="The Broad Institute Genomics Platform"/>
            <consortium name="The Broad Institute Genome Sequencing Center for Infectious Disease"/>
            <person name="Wu L."/>
            <person name="Ma J."/>
        </authorList>
    </citation>
    <scope>NUCLEOTIDE SEQUENCE [LARGE SCALE GENOMIC DNA]</scope>
    <source>
        <strain evidence="1 2">JCM 13850</strain>
    </source>
</reference>
<keyword evidence="2" id="KW-1185">Reference proteome</keyword>
<evidence type="ECO:0000313" key="2">
    <source>
        <dbReference type="Proteomes" id="UP001501020"/>
    </source>
</evidence>
<name>A0ABN3A1M0_9ACTN</name>
<evidence type="ECO:0008006" key="3">
    <source>
        <dbReference type="Google" id="ProtNLM"/>
    </source>
</evidence>
<dbReference type="Proteomes" id="UP001501020">
    <property type="component" value="Unassembled WGS sequence"/>
</dbReference>
<proteinExistence type="predicted"/>